<dbReference type="EMBL" id="OX451741">
    <property type="protein sequence ID" value="CAI8616759.1"/>
    <property type="molecule type" value="Genomic_DNA"/>
</dbReference>
<evidence type="ECO:0000313" key="2">
    <source>
        <dbReference type="Proteomes" id="UP001157006"/>
    </source>
</evidence>
<reference evidence="1 2" key="1">
    <citation type="submission" date="2023-01" db="EMBL/GenBank/DDBJ databases">
        <authorList>
            <person name="Kreplak J."/>
        </authorList>
    </citation>
    <scope>NUCLEOTIDE SEQUENCE [LARGE SCALE GENOMIC DNA]</scope>
</reference>
<proteinExistence type="predicted"/>
<dbReference type="Proteomes" id="UP001157006">
    <property type="component" value="Chromosome 6"/>
</dbReference>
<gene>
    <name evidence="1" type="ORF">VFH_VI044120</name>
</gene>
<protein>
    <submittedName>
        <fullName evidence="1">Uncharacterized protein</fullName>
    </submittedName>
</protein>
<organism evidence="1 2">
    <name type="scientific">Vicia faba</name>
    <name type="common">Broad bean</name>
    <name type="synonym">Faba vulgaris</name>
    <dbReference type="NCBI Taxonomy" id="3906"/>
    <lineage>
        <taxon>Eukaryota</taxon>
        <taxon>Viridiplantae</taxon>
        <taxon>Streptophyta</taxon>
        <taxon>Embryophyta</taxon>
        <taxon>Tracheophyta</taxon>
        <taxon>Spermatophyta</taxon>
        <taxon>Magnoliopsida</taxon>
        <taxon>eudicotyledons</taxon>
        <taxon>Gunneridae</taxon>
        <taxon>Pentapetalae</taxon>
        <taxon>rosids</taxon>
        <taxon>fabids</taxon>
        <taxon>Fabales</taxon>
        <taxon>Fabaceae</taxon>
        <taxon>Papilionoideae</taxon>
        <taxon>50 kb inversion clade</taxon>
        <taxon>NPAAA clade</taxon>
        <taxon>Hologalegina</taxon>
        <taxon>IRL clade</taxon>
        <taxon>Fabeae</taxon>
        <taxon>Vicia</taxon>
    </lineage>
</organism>
<accession>A0AAV1B2K1</accession>
<sequence length="511" mass="57105">MSNVKNESVNLIDRILATDKAAQVGVVVADELSDEEYDWDTMEEALNQITISAAAELKVLNGRVEYLKSHQWLIIPSGLGINPVTPAMGRCNLHSELISKYWQMTRMSYDRMKELMQQNTPAATLLAEIATLDSTPGTSLFADWGVGLAGVVADPKNVVDNVYKFVSEKAQMNFDVRDMGILNLDNMSVTDAAWKTVNDVTSDRLDLKINEYSMQQLVALNLFPCSGSTLAAWTRAYGIGCGIMPHPTSKMDIQYSWTISSPKKEDVEACMTWEKHSGKLISVICLNVLALFGLLHLNKDRTLCTNDDNMNRVCTSWLNTLHTITTKTMQNEILKQKEELCRIAALPFGLAQTYWLALVLGKRTDMLAPHLALRLDVLPPPVQRIMIVDSSQRDWVKFPAGQEVNSIYKKQIELVMQGVGLVRDCPPAYSEFYKLYGLAVQSVLSSEITEAADTLMPAVCGYAKSGHGDKGTAQAMCVKTVCRNNRVITEWWVKKWRKDIGSMKKEARKAY</sequence>
<dbReference type="AlphaFoldDB" id="A0AAV1B2K1"/>
<keyword evidence="2" id="KW-1185">Reference proteome</keyword>
<name>A0AAV1B2K1_VICFA</name>
<evidence type="ECO:0000313" key="1">
    <source>
        <dbReference type="EMBL" id="CAI8616759.1"/>
    </source>
</evidence>